<protein>
    <submittedName>
        <fullName evidence="2">Guanylate cyclase domain-containing protein</fullName>
    </submittedName>
</protein>
<name>A0AC35UDZ6_9BILA</name>
<evidence type="ECO:0000313" key="1">
    <source>
        <dbReference type="Proteomes" id="UP000095286"/>
    </source>
</evidence>
<sequence>MNQNIHDQPYTIGDLLASLTEFALHIRTHILNDYGIQLRIGMDCGSAISLVLGGERPCYEVVGKPILHSMFLANESEKHGGLIVSEEIYLALRPRQFIFADDFPIAVTVVTGTKQNGEHDVYYSVPPGSTMTSKKHPISTLINGYVFEADRKMMEQLNQVFADYDETVGSDLIKEEFLYGHESPEGELRRISRNVNPMDALSSMNTSFSSEVASIDIDVESDSELEWYSPLYKGQNQLHSKPNLPSTQNVPSPAPKEANLLRKASESNSVRSNLPLNRHLSVNKEKSKSNRALVYSDFSESENLLPSIGLSCERRNKRMSVSRNGPKLPGWLMASKHSINNGSSELSLNRGNKCQEVSRNGSMSALDRLNATARRVDNMLKELAGVDDLEIGDNSRYEDVEVSKFPLNYASSVGGGSVRSGLYRMGRALSSTCQTDYDNMESENNSDHDLDPATSSKLEELKLALKGGLGDSHISSTNRRTKRSKRGLFGFGSFGKRCGDTGDEADGEESNCSSLAASQIFDSVRWKSVHSIGYENEYEFSNNKYNYFDDRFEYIDDEADQSLSHLPTTNEPPKNNFDALKEMSKLAKDIQQNFGDYQLASFEDNKKA</sequence>
<accession>A0AC35UDZ6</accession>
<evidence type="ECO:0000313" key="2">
    <source>
        <dbReference type="WBParaSite" id="RSKR_0001047900.1"/>
    </source>
</evidence>
<reference evidence="2" key="1">
    <citation type="submission" date="2016-11" db="UniProtKB">
        <authorList>
            <consortium name="WormBaseParasite"/>
        </authorList>
    </citation>
    <scope>IDENTIFICATION</scope>
    <source>
        <strain evidence="2">KR3021</strain>
    </source>
</reference>
<organism evidence="1 2">
    <name type="scientific">Rhabditophanes sp. KR3021</name>
    <dbReference type="NCBI Taxonomy" id="114890"/>
    <lineage>
        <taxon>Eukaryota</taxon>
        <taxon>Metazoa</taxon>
        <taxon>Ecdysozoa</taxon>
        <taxon>Nematoda</taxon>
        <taxon>Chromadorea</taxon>
        <taxon>Rhabditida</taxon>
        <taxon>Tylenchina</taxon>
        <taxon>Panagrolaimomorpha</taxon>
        <taxon>Strongyloidoidea</taxon>
        <taxon>Alloionematidae</taxon>
        <taxon>Rhabditophanes</taxon>
    </lineage>
</organism>
<proteinExistence type="predicted"/>
<dbReference type="WBParaSite" id="RSKR_0001047900.1">
    <property type="protein sequence ID" value="RSKR_0001047900.1"/>
    <property type="gene ID" value="RSKR_0001047900"/>
</dbReference>
<dbReference type="Proteomes" id="UP000095286">
    <property type="component" value="Unplaced"/>
</dbReference>